<dbReference type="InterPro" id="IPR015376">
    <property type="entry name" value="Znr_NADH_PPase"/>
</dbReference>
<dbReference type="PANTHER" id="PTHR42904:SF6">
    <property type="entry name" value="NAD-CAPPED RNA HYDROLASE NUDT12"/>
    <property type="match status" value="1"/>
</dbReference>
<dbReference type="CDD" id="cd03429">
    <property type="entry name" value="NUDIX_NADH_pyrophosphatase_Nudt13"/>
    <property type="match status" value="1"/>
</dbReference>
<evidence type="ECO:0000313" key="12">
    <source>
        <dbReference type="Proteomes" id="UP000270299"/>
    </source>
</evidence>
<keyword evidence="12" id="KW-1185">Reference proteome</keyword>
<dbReference type="InterPro" id="IPR015797">
    <property type="entry name" value="NUDIX_hydrolase-like_dom_sf"/>
</dbReference>
<dbReference type="OrthoDB" id="9791656at2"/>
<dbReference type="GO" id="GO:0110153">
    <property type="term" value="F:RNA NAD-cap (NMN-forming) hydrolase activity"/>
    <property type="evidence" value="ECO:0007669"/>
    <property type="project" value="RHEA"/>
</dbReference>
<evidence type="ECO:0000256" key="2">
    <source>
        <dbReference type="ARBA" id="ARBA00001947"/>
    </source>
</evidence>
<keyword evidence="6 11" id="KW-0378">Hydrolase</keyword>
<comment type="cofactor">
    <cofactor evidence="2">
        <name>Zn(2+)</name>
        <dbReference type="ChEBI" id="CHEBI:29105"/>
    </cofactor>
</comment>
<comment type="cofactor">
    <cofactor evidence="1">
        <name>Mg(2+)</name>
        <dbReference type="ChEBI" id="CHEBI:18420"/>
    </cofactor>
</comment>
<dbReference type="AlphaFoldDB" id="A0A3L6ZT99"/>
<organism evidence="11 12">
    <name type="scientific">Mycetocola manganoxydans</name>
    <dbReference type="NCBI Taxonomy" id="699879"/>
    <lineage>
        <taxon>Bacteria</taxon>
        <taxon>Bacillati</taxon>
        <taxon>Actinomycetota</taxon>
        <taxon>Actinomycetes</taxon>
        <taxon>Micrococcales</taxon>
        <taxon>Microbacteriaceae</taxon>
        <taxon>Mycetocola</taxon>
    </lineage>
</organism>
<evidence type="ECO:0000256" key="5">
    <source>
        <dbReference type="ARBA" id="ARBA00022723"/>
    </source>
</evidence>
<dbReference type="Gene3D" id="3.90.79.10">
    <property type="entry name" value="Nucleoside Triphosphate Pyrophosphohydrolase"/>
    <property type="match status" value="1"/>
</dbReference>
<evidence type="ECO:0000256" key="8">
    <source>
        <dbReference type="ARBA" id="ARBA00023027"/>
    </source>
</evidence>
<evidence type="ECO:0000256" key="9">
    <source>
        <dbReference type="ARBA" id="ARBA00023679"/>
    </source>
</evidence>
<evidence type="ECO:0000313" key="11">
    <source>
        <dbReference type="EMBL" id="RLP70781.1"/>
    </source>
</evidence>
<dbReference type="EC" id="3.6.1.22" evidence="4"/>
<name>A0A3L6ZT99_9MICO</name>
<reference evidence="11 12" key="1">
    <citation type="submission" date="2018-10" db="EMBL/GenBank/DDBJ databases">
        <authorList>
            <person name="Li J."/>
        </authorList>
    </citation>
    <scope>NUCLEOTIDE SEQUENCE [LARGE SCALE GENOMIC DNA]</scope>
    <source>
        <strain evidence="11 12">CCTCC AB209002</strain>
    </source>
</reference>
<keyword evidence="8" id="KW-0520">NAD</keyword>
<evidence type="ECO:0000256" key="6">
    <source>
        <dbReference type="ARBA" id="ARBA00022801"/>
    </source>
</evidence>
<dbReference type="Gene3D" id="3.90.79.20">
    <property type="match status" value="1"/>
</dbReference>
<evidence type="ECO:0000256" key="1">
    <source>
        <dbReference type="ARBA" id="ARBA00001946"/>
    </source>
</evidence>
<protein>
    <recommendedName>
        <fullName evidence="4">NAD(+) diphosphatase</fullName>
        <ecNumber evidence="4">3.6.1.22</ecNumber>
    </recommendedName>
</protein>
<dbReference type="NCBIfam" id="NF001299">
    <property type="entry name" value="PRK00241.1"/>
    <property type="match status" value="1"/>
</dbReference>
<comment type="catalytic activity">
    <reaction evidence="9">
        <text>a 5'-end NAD(+)-phospho-ribonucleoside in mRNA + H2O = a 5'-end phospho-adenosine-phospho-ribonucleoside in mRNA + beta-nicotinamide D-ribonucleotide + 2 H(+)</text>
        <dbReference type="Rhea" id="RHEA:60876"/>
        <dbReference type="Rhea" id="RHEA-COMP:15698"/>
        <dbReference type="Rhea" id="RHEA-COMP:15719"/>
        <dbReference type="ChEBI" id="CHEBI:14649"/>
        <dbReference type="ChEBI" id="CHEBI:15377"/>
        <dbReference type="ChEBI" id="CHEBI:15378"/>
        <dbReference type="ChEBI" id="CHEBI:144029"/>
        <dbReference type="ChEBI" id="CHEBI:144051"/>
    </reaction>
    <physiologicalReaction direction="left-to-right" evidence="9">
        <dbReference type="Rhea" id="RHEA:60877"/>
    </physiologicalReaction>
</comment>
<gene>
    <name evidence="11" type="ORF">D9V29_09855</name>
</gene>
<dbReference type="Pfam" id="PF09296">
    <property type="entry name" value="NUDIX-like"/>
    <property type="match status" value="1"/>
</dbReference>
<dbReference type="GO" id="GO:0046872">
    <property type="term" value="F:metal ion binding"/>
    <property type="evidence" value="ECO:0007669"/>
    <property type="project" value="UniProtKB-KW"/>
</dbReference>
<evidence type="ECO:0000256" key="4">
    <source>
        <dbReference type="ARBA" id="ARBA00012381"/>
    </source>
</evidence>
<dbReference type="EMBL" id="RCUV01000009">
    <property type="protein sequence ID" value="RLP70781.1"/>
    <property type="molecule type" value="Genomic_DNA"/>
</dbReference>
<dbReference type="InterPro" id="IPR015375">
    <property type="entry name" value="NADH_PPase-like_N"/>
</dbReference>
<comment type="similarity">
    <text evidence="3">Belongs to the Nudix hydrolase family. NudC subfamily.</text>
</comment>
<dbReference type="InterPro" id="IPR050241">
    <property type="entry name" value="NAD-cap_RNA_hydrolase_NudC"/>
</dbReference>
<accession>A0A3L6ZT99</accession>
<evidence type="ECO:0000259" key="10">
    <source>
        <dbReference type="PROSITE" id="PS51462"/>
    </source>
</evidence>
<dbReference type="PROSITE" id="PS00893">
    <property type="entry name" value="NUDIX_BOX"/>
    <property type="match status" value="1"/>
</dbReference>
<dbReference type="InterPro" id="IPR000086">
    <property type="entry name" value="NUDIX_hydrolase_dom"/>
</dbReference>
<proteinExistence type="inferred from homology"/>
<dbReference type="Pfam" id="PF09297">
    <property type="entry name" value="Zn_ribbon_NUD"/>
    <property type="match status" value="1"/>
</dbReference>
<evidence type="ECO:0000256" key="3">
    <source>
        <dbReference type="ARBA" id="ARBA00009595"/>
    </source>
</evidence>
<keyword evidence="7" id="KW-0460">Magnesium</keyword>
<dbReference type="GO" id="GO:0005829">
    <property type="term" value="C:cytosol"/>
    <property type="evidence" value="ECO:0007669"/>
    <property type="project" value="TreeGrafter"/>
</dbReference>
<dbReference type="PROSITE" id="PS51462">
    <property type="entry name" value="NUDIX"/>
    <property type="match status" value="1"/>
</dbReference>
<dbReference type="Pfam" id="PF00293">
    <property type="entry name" value="NUDIX"/>
    <property type="match status" value="1"/>
</dbReference>
<dbReference type="InterPro" id="IPR020084">
    <property type="entry name" value="NUDIX_hydrolase_CS"/>
</dbReference>
<sequence>MASRLGCPALWQLFATPLQVGVLLFDLGALTDLPLARSAVNRDADVRVRPDLFTELVGDPACRVLPLWNGKTLMSGERLALAGASVTDDAASLFYLGRTVEQGPAAEAGSPVIAALVTDAGATALEPDPERWVSLRDSGASLEPGDSALMTAAVALANWHGSTPHCHRCGAETHPELAGWARRCPSCNTQVFPRTDPAVIVLVLDNDDRLLLGSNVLWPEGRYSLLAGFVEAGESLESAVCREIAEESGVRVENPQYLGSQPWPFPRSMMLGFSARVAQGEDPDALLPDGEEIVDLRWLSREQLRSEVGTLLLPGSTSIARHLIDLWLVADGGPDLAETAHLAAIEPADSRA</sequence>
<dbReference type="GO" id="GO:0035529">
    <property type="term" value="F:NADH pyrophosphatase activity"/>
    <property type="evidence" value="ECO:0007669"/>
    <property type="project" value="TreeGrafter"/>
</dbReference>
<dbReference type="InterPro" id="IPR049734">
    <property type="entry name" value="NudC-like_C"/>
</dbReference>
<dbReference type="Proteomes" id="UP000270299">
    <property type="component" value="Unassembled WGS sequence"/>
</dbReference>
<dbReference type="GO" id="GO:0006742">
    <property type="term" value="P:NADP+ catabolic process"/>
    <property type="evidence" value="ECO:0007669"/>
    <property type="project" value="TreeGrafter"/>
</dbReference>
<dbReference type="PANTHER" id="PTHR42904">
    <property type="entry name" value="NUDIX HYDROLASE, NUDC SUBFAMILY"/>
    <property type="match status" value="1"/>
</dbReference>
<evidence type="ECO:0000256" key="7">
    <source>
        <dbReference type="ARBA" id="ARBA00022842"/>
    </source>
</evidence>
<comment type="caution">
    <text evidence="11">The sequence shown here is derived from an EMBL/GenBank/DDBJ whole genome shotgun (WGS) entry which is preliminary data.</text>
</comment>
<feature type="domain" description="Nudix hydrolase" evidence="10">
    <location>
        <begin position="193"/>
        <end position="325"/>
    </location>
</feature>
<keyword evidence="5" id="KW-0479">Metal-binding</keyword>
<dbReference type="SUPFAM" id="SSF55811">
    <property type="entry name" value="Nudix"/>
    <property type="match status" value="1"/>
</dbReference>
<dbReference type="GO" id="GO:0019677">
    <property type="term" value="P:NAD+ catabolic process"/>
    <property type="evidence" value="ECO:0007669"/>
    <property type="project" value="TreeGrafter"/>
</dbReference>